<dbReference type="Pfam" id="PF00496">
    <property type="entry name" value="SBP_bac_5"/>
    <property type="match status" value="1"/>
</dbReference>
<evidence type="ECO:0000313" key="6">
    <source>
        <dbReference type="EMBL" id="CTQ72324.1"/>
    </source>
</evidence>
<feature type="domain" description="Solute-binding protein family 5" evidence="5">
    <location>
        <begin position="248"/>
        <end position="538"/>
    </location>
</feature>
<accession>A0A0M6ZI16</accession>
<name>A0A0M6ZI16_9HYPH</name>
<evidence type="ECO:0000313" key="7">
    <source>
        <dbReference type="Proteomes" id="UP000049983"/>
    </source>
</evidence>
<evidence type="ECO:0000256" key="4">
    <source>
        <dbReference type="SAM" id="SignalP"/>
    </source>
</evidence>
<feature type="chain" id="PRO_5009787802" evidence="4">
    <location>
        <begin position="25"/>
        <end position="551"/>
    </location>
</feature>
<dbReference type="Proteomes" id="UP000049983">
    <property type="component" value="Unassembled WGS sequence"/>
</dbReference>
<gene>
    <name evidence="6" type="primary">appA_3</name>
    <name evidence="6" type="ORF">LA5096_03196</name>
</gene>
<evidence type="ECO:0000256" key="3">
    <source>
        <dbReference type="ARBA" id="ARBA00022729"/>
    </source>
</evidence>
<evidence type="ECO:0000259" key="5">
    <source>
        <dbReference type="Pfam" id="PF00496"/>
    </source>
</evidence>
<dbReference type="Gene3D" id="3.40.190.10">
    <property type="entry name" value="Periplasmic binding protein-like II"/>
    <property type="match status" value="1"/>
</dbReference>
<protein>
    <submittedName>
        <fullName evidence="6">Oligopeptide-binding protein AppA</fullName>
    </submittedName>
</protein>
<feature type="signal peptide" evidence="4">
    <location>
        <begin position="1"/>
        <end position="24"/>
    </location>
</feature>
<dbReference type="RefSeq" id="WP_055112520.1">
    <property type="nucleotide sequence ID" value="NZ_CXWA01000006.1"/>
</dbReference>
<dbReference type="GO" id="GO:1904680">
    <property type="term" value="F:peptide transmembrane transporter activity"/>
    <property type="evidence" value="ECO:0007669"/>
    <property type="project" value="TreeGrafter"/>
</dbReference>
<dbReference type="PANTHER" id="PTHR30290:SF38">
    <property type="entry name" value="D,D-DIPEPTIDE-BINDING PERIPLASMIC PROTEIN DDPA-RELATED"/>
    <property type="match status" value="1"/>
</dbReference>
<dbReference type="EMBL" id="CXWC01000011">
    <property type="protein sequence ID" value="CTQ72324.1"/>
    <property type="molecule type" value="Genomic_DNA"/>
</dbReference>
<dbReference type="AlphaFoldDB" id="A0A0M6ZI16"/>
<organism evidence="6 7">
    <name type="scientific">Roseibium album</name>
    <dbReference type="NCBI Taxonomy" id="311410"/>
    <lineage>
        <taxon>Bacteria</taxon>
        <taxon>Pseudomonadati</taxon>
        <taxon>Pseudomonadota</taxon>
        <taxon>Alphaproteobacteria</taxon>
        <taxon>Hyphomicrobiales</taxon>
        <taxon>Stappiaceae</taxon>
        <taxon>Roseibium</taxon>
    </lineage>
</organism>
<sequence length="551" mass="61179">MKTFFKIAVGAALGASFYATSVSAQDPIRTIHLLSRPQAAQPAEFQAIQLIAQEWRKLGLDVEVDVMPWSQMANAVWYNRDDWDVTAWQMTGRPERSDPDEIIYNLFHSSTADKGYNFIGYNNPEYDKLVEEQRVTVDPEKRQKLVIEAQKMLDADQPNMMLVHPQQAFAFDKTVFDPATVVDQSGIGIRSYWTWLSLAPTGEQKDVIVNSSDNVIAVNPLYISGVTDNWLTELIYDRLYRVGPDGLPTPWAAEGHEWRDEKTIAVTLRDGLKFHDGNPVTAEDVVFSYQATTGGEAPMYAPFGQNITNIEIEGDNVIVFTLATPSASFLTSSLAKINIIPKHVWEPILADLSSKEENAESHQEEMPIGSGAYKFVRWLPNEEIVLEANADHFNAPKADRFILRIVPNAEAALGMLRSGELNFLTDFQGDPQVLITAADEDGDLQVVSTVDIGFRYVAFNLRRPPFDDPAFRRALSSAVDRRLIVNAAFKKFAVPSNSVVSPALEYWHAADVVDGFKAGPDVAKSILEEAGYGGVGERLAYPEGVSETLGK</sequence>
<dbReference type="GeneID" id="97670547"/>
<dbReference type="InterPro" id="IPR000914">
    <property type="entry name" value="SBP_5_dom"/>
</dbReference>
<dbReference type="SUPFAM" id="SSF53850">
    <property type="entry name" value="Periplasmic binding protein-like II"/>
    <property type="match status" value="2"/>
</dbReference>
<reference evidence="7" key="1">
    <citation type="submission" date="2015-07" db="EMBL/GenBank/DDBJ databases">
        <authorList>
            <person name="Rodrigo-Torres Lidia"/>
            <person name="Arahal R.David."/>
        </authorList>
    </citation>
    <scope>NUCLEOTIDE SEQUENCE [LARGE SCALE GENOMIC DNA]</scope>
    <source>
        <strain evidence="7">CECT 5096</strain>
    </source>
</reference>
<keyword evidence="3 4" id="KW-0732">Signal</keyword>
<dbReference type="PROSITE" id="PS01040">
    <property type="entry name" value="SBP_BACTERIAL_5"/>
    <property type="match status" value="1"/>
</dbReference>
<dbReference type="GO" id="GO:0015833">
    <property type="term" value="P:peptide transport"/>
    <property type="evidence" value="ECO:0007669"/>
    <property type="project" value="TreeGrafter"/>
</dbReference>
<dbReference type="PANTHER" id="PTHR30290">
    <property type="entry name" value="PERIPLASMIC BINDING COMPONENT OF ABC TRANSPORTER"/>
    <property type="match status" value="1"/>
</dbReference>
<dbReference type="Gene3D" id="3.10.105.10">
    <property type="entry name" value="Dipeptide-binding Protein, Domain 3"/>
    <property type="match status" value="2"/>
</dbReference>
<keyword evidence="7" id="KW-1185">Reference proteome</keyword>
<evidence type="ECO:0000256" key="2">
    <source>
        <dbReference type="ARBA" id="ARBA00005695"/>
    </source>
</evidence>
<comment type="similarity">
    <text evidence="2">Belongs to the bacterial solute-binding protein 5 family.</text>
</comment>
<proteinExistence type="inferred from homology"/>
<dbReference type="InterPro" id="IPR023765">
    <property type="entry name" value="SBP_5_CS"/>
</dbReference>
<evidence type="ECO:0000256" key="1">
    <source>
        <dbReference type="ARBA" id="ARBA00004418"/>
    </source>
</evidence>
<dbReference type="InterPro" id="IPR039424">
    <property type="entry name" value="SBP_5"/>
</dbReference>
<dbReference type="CDD" id="cd00995">
    <property type="entry name" value="PBP2_NikA_DppA_OppA_like"/>
    <property type="match status" value="1"/>
</dbReference>
<comment type="subcellular location">
    <subcellularLocation>
        <location evidence="1">Periplasm</location>
    </subcellularLocation>
</comment>
<dbReference type="STRING" id="311410.LA5095_00055"/>